<sequence length="93" mass="10508">MVQNVSNEARRRESQDLISEKLGAASPIFGSRQFKLGHLLRARAALLVVLRLGDCVRRGGDVSLEAEEMFIELESRWGWKRPPSVEDNDGKEE</sequence>
<evidence type="ECO:0000313" key="1">
    <source>
        <dbReference type="EMBL" id="KAG0448868.1"/>
    </source>
</evidence>
<comment type="caution">
    <text evidence="1">The sequence shown here is derived from an EMBL/GenBank/DDBJ whole genome shotgun (WGS) entry which is preliminary data.</text>
</comment>
<name>A0A835U4X0_VANPL</name>
<protein>
    <submittedName>
        <fullName evidence="1">Uncharacterized protein</fullName>
    </submittedName>
</protein>
<organism evidence="1 2">
    <name type="scientific">Vanilla planifolia</name>
    <name type="common">Vanilla</name>
    <dbReference type="NCBI Taxonomy" id="51239"/>
    <lineage>
        <taxon>Eukaryota</taxon>
        <taxon>Viridiplantae</taxon>
        <taxon>Streptophyta</taxon>
        <taxon>Embryophyta</taxon>
        <taxon>Tracheophyta</taxon>
        <taxon>Spermatophyta</taxon>
        <taxon>Magnoliopsida</taxon>
        <taxon>Liliopsida</taxon>
        <taxon>Asparagales</taxon>
        <taxon>Orchidaceae</taxon>
        <taxon>Vanilloideae</taxon>
        <taxon>Vanilleae</taxon>
        <taxon>Vanilla</taxon>
    </lineage>
</organism>
<evidence type="ECO:0000313" key="2">
    <source>
        <dbReference type="Proteomes" id="UP000639772"/>
    </source>
</evidence>
<dbReference type="AlphaFoldDB" id="A0A835U4X0"/>
<reference evidence="1 2" key="1">
    <citation type="journal article" date="2020" name="Nat. Food">
        <title>A phased Vanilla planifolia genome enables genetic improvement of flavour and production.</title>
        <authorList>
            <person name="Hasing T."/>
            <person name="Tang H."/>
            <person name="Brym M."/>
            <person name="Khazi F."/>
            <person name="Huang T."/>
            <person name="Chambers A.H."/>
        </authorList>
    </citation>
    <scope>NUCLEOTIDE SEQUENCE [LARGE SCALE GENOMIC DNA]</scope>
    <source>
        <tissue evidence="1">Leaf</tissue>
    </source>
</reference>
<accession>A0A835U4X0</accession>
<gene>
    <name evidence="1" type="ORF">HPP92_027611</name>
</gene>
<dbReference type="Proteomes" id="UP000639772">
    <property type="component" value="Unassembled WGS sequence"/>
</dbReference>
<dbReference type="EMBL" id="JADCNM010000245">
    <property type="protein sequence ID" value="KAG0448868.1"/>
    <property type="molecule type" value="Genomic_DNA"/>
</dbReference>
<proteinExistence type="predicted"/>